<feature type="transmembrane region" description="Helical" evidence="1">
    <location>
        <begin position="141"/>
        <end position="161"/>
    </location>
</feature>
<gene>
    <name evidence="4" type="ORF">F0U60_41040</name>
</gene>
<feature type="transmembrane region" description="Helical" evidence="1">
    <location>
        <begin position="302"/>
        <end position="323"/>
    </location>
</feature>
<keyword evidence="1" id="KW-0812">Transmembrane</keyword>
<feature type="domain" description="DUF6311" evidence="3">
    <location>
        <begin position="451"/>
        <end position="564"/>
    </location>
</feature>
<feature type="transmembrane region" description="Helical" evidence="1">
    <location>
        <begin position="413"/>
        <end position="433"/>
    </location>
</feature>
<feature type="transmembrane region" description="Helical" evidence="1">
    <location>
        <begin position="233"/>
        <end position="254"/>
    </location>
</feature>
<keyword evidence="1" id="KW-0472">Membrane</keyword>
<feature type="transmembrane region" description="Helical" evidence="1">
    <location>
        <begin position="387"/>
        <end position="407"/>
    </location>
</feature>
<evidence type="ECO:0000256" key="1">
    <source>
        <dbReference type="SAM" id="Phobius"/>
    </source>
</evidence>
<name>A0ABY9X332_9BACT</name>
<proteinExistence type="predicted"/>
<dbReference type="RefSeq" id="WP_395808136.1">
    <property type="nucleotide sequence ID" value="NZ_CP043494.1"/>
</dbReference>
<accession>A0ABY9X332</accession>
<feature type="domain" description="DUF6311" evidence="2">
    <location>
        <begin position="26"/>
        <end position="430"/>
    </location>
</feature>
<feature type="transmembrane region" description="Helical" evidence="1">
    <location>
        <begin position="335"/>
        <end position="353"/>
    </location>
</feature>
<evidence type="ECO:0000313" key="4">
    <source>
        <dbReference type="EMBL" id="WNG49800.1"/>
    </source>
</evidence>
<dbReference type="Proteomes" id="UP001611383">
    <property type="component" value="Chromosome"/>
</dbReference>
<dbReference type="InterPro" id="IPR058671">
    <property type="entry name" value="DUF6311_C"/>
</dbReference>
<evidence type="ECO:0000259" key="2">
    <source>
        <dbReference type="Pfam" id="PF19830"/>
    </source>
</evidence>
<keyword evidence="5" id="KW-1185">Reference proteome</keyword>
<organism evidence="4 5">
    <name type="scientific">Archangium minus</name>
    <dbReference type="NCBI Taxonomy" id="83450"/>
    <lineage>
        <taxon>Bacteria</taxon>
        <taxon>Pseudomonadati</taxon>
        <taxon>Myxococcota</taxon>
        <taxon>Myxococcia</taxon>
        <taxon>Myxococcales</taxon>
        <taxon>Cystobacterineae</taxon>
        <taxon>Archangiaceae</taxon>
        <taxon>Archangium</taxon>
    </lineage>
</organism>
<dbReference type="EMBL" id="CP043494">
    <property type="protein sequence ID" value="WNG49800.1"/>
    <property type="molecule type" value="Genomic_DNA"/>
</dbReference>
<dbReference type="Pfam" id="PF19830">
    <property type="entry name" value="DUF6311"/>
    <property type="match status" value="1"/>
</dbReference>
<reference evidence="4 5" key="1">
    <citation type="submission" date="2019-08" db="EMBL/GenBank/DDBJ databases">
        <title>Archangium and Cystobacter genomes.</title>
        <authorList>
            <person name="Chen I.-C.K."/>
            <person name="Wielgoss S."/>
        </authorList>
    </citation>
    <scope>NUCLEOTIDE SEQUENCE [LARGE SCALE GENOMIC DNA]</scope>
    <source>
        <strain evidence="4 5">Cbm 6</strain>
    </source>
</reference>
<dbReference type="Pfam" id="PF25853">
    <property type="entry name" value="DUF6311_C"/>
    <property type="match status" value="1"/>
</dbReference>
<sequence length="589" mass="64841">MGDAMGAVKNMWARGREYVAALLAGAFGVFWFIQSHGDRALNPQKVDWLMEGDWSTHLVGWLFFRNESLRFPLGAVPSLAHPLGTTVGFTDSTPLVALLLRPFAGVLPFPFQYVGLWLALCFFLQGFLGSRLTALFTPHRLAQLLGGILFALAPVLVSRMGHESLCAHWLVLGLLWVNLRDWPDAAATRRALAVTFLLVGLSATIHPYLSAMAVVLGAAALVRLRLVDRTLSWLGLGLGLGGLVALLLALFWLFGYLGTGTPSGIEGFGHVSADMLTLINPLDWSRLLPTLPIAARVQGEGFGYLGAGVLLLLGVGVGSALLVWRRWRSDWTPQWKRVVPLGVCCLLLAVYAFSSRVTFMGRLVLDLQALYQPVLRLVEPFRSSGRFIWPLHYALLTGAIALVLGVWRRRPWVGMGLLALAVGVQVFDLSLAVRRERFQPLSWNGLRSPDWRRMKEDYRHLVLFPPQLHDGNGRGCPYPGRGAPFSPMFAYHAASLGMTFNSAYLARVDPAAAQAYCTALQQEAERGEFQPDTVYVVHPAHLALFLRHPERMVCGRLDGHAVCVSSGKESAFRRVLESRRLQAAPLASP</sequence>
<protein>
    <submittedName>
        <fullName evidence="4">Uncharacterized protein</fullName>
    </submittedName>
</protein>
<keyword evidence="1" id="KW-1133">Transmembrane helix</keyword>
<feature type="transmembrane region" description="Helical" evidence="1">
    <location>
        <begin position="18"/>
        <end position="34"/>
    </location>
</feature>
<feature type="transmembrane region" description="Helical" evidence="1">
    <location>
        <begin position="111"/>
        <end position="129"/>
    </location>
</feature>
<evidence type="ECO:0000313" key="5">
    <source>
        <dbReference type="Proteomes" id="UP001611383"/>
    </source>
</evidence>
<dbReference type="InterPro" id="IPR046278">
    <property type="entry name" value="DUF6311"/>
</dbReference>
<feature type="transmembrane region" description="Helical" evidence="1">
    <location>
        <begin position="191"/>
        <end position="221"/>
    </location>
</feature>
<evidence type="ECO:0000259" key="3">
    <source>
        <dbReference type="Pfam" id="PF25853"/>
    </source>
</evidence>